<dbReference type="OMA" id="FCAPAFH"/>
<dbReference type="HOGENOM" id="CLU_035633_1_0_1"/>
<proteinExistence type="predicted"/>
<keyword evidence="4" id="KW-1185">Reference proteome</keyword>
<keyword evidence="2" id="KW-1133">Transmembrane helix</keyword>
<evidence type="ECO:0000256" key="2">
    <source>
        <dbReference type="SAM" id="Phobius"/>
    </source>
</evidence>
<feature type="region of interest" description="Disordered" evidence="1">
    <location>
        <begin position="173"/>
        <end position="193"/>
    </location>
</feature>
<feature type="transmembrane region" description="Helical" evidence="2">
    <location>
        <begin position="350"/>
        <end position="371"/>
    </location>
</feature>
<reference evidence="4" key="2">
    <citation type="submission" date="2010-03" db="EMBL/GenBank/DDBJ databases">
        <title>The genome sequence of Coccidioides posadasii strain Silveira.</title>
        <authorList>
            <consortium name="The Broad Institute Genome Sequencing Center for Infectious Disease"/>
            <person name="Neafsey D."/>
            <person name="Orbach M."/>
            <person name="Henn M.R."/>
            <person name="Cole G.T."/>
            <person name="Galgiani J."/>
            <person name="Gardner M.J."/>
            <person name="Kirkland T.N."/>
            <person name="Taylor J.W."/>
            <person name="Young S.K."/>
            <person name="Zeng Q."/>
            <person name="Koehrsen M."/>
            <person name="Alvarado L."/>
            <person name="Berlin A."/>
            <person name="Borenstein D."/>
            <person name="Chapman S.B."/>
            <person name="Chen Z."/>
            <person name="Engels R."/>
            <person name="Freedman E."/>
            <person name="Gellesch M."/>
            <person name="Goldberg J."/>
            <person name="Griggs A."/>
            <person name="Gujja S."/>
            <person name="Heilman E."/>
            <person name="Heiman D."/>
            <person name="Howarth C."/>
            <person name="Jen D."/>
            <person name="Larson L."/>
            <person name="Mehta T."/>
            <person name="Neiman D."/>
            <person name="Park D."/>
            <person name="Pearson M."/>
            <person name="Richards J."/>
            <person name="Roberts A."/>
            <person name="Saif S."/>
            <person name="Shea T."/>
            <person name="Shenoy N."/>
            <person name="Sisk P."/>
            <person name="Stolte C."/>
            <person name="Sykes S."/>
            <person name="Walk T."/>
            <person name="White J."/>
            <person name="Yandava C."/>
            <person name="Haas B."/>
            <person name="Nusbaum C."/>
            <person name="Birren B."/>
        </authorList>
    </citation>
    <scope>NUCLEOTIDE SEQUENCE [LARGE SCALE GENOMIC DNA]</scope>
    <source>
        <strain evidence="4">RMSCC 757 / Silveira</strain>
    </source>
</reference>
<reference evidence="4" key="1">
    <citation type="journal article" date="2010" name="Genome Res.">
        <title>Population genomic sequencing of Coccidioides fungi reveals recent hybridization and transposon control.</title>
        <authorList>
            <person name="Neafsey D.E."/>
            <person name="Barker B.M."/>
            <person name="Sharpton T.J."/>
            <person name="Stajich J.E."/>
            <person name="Park D.J."/>
            <person name="Whiston E."/>
            <person name="Hung C.-Y."/>
            <person name="McMahan C."/>
            <person name="White J."/>
            <person name="Sykes S."/>
            <person name="Heiman D."/>
            <person name="Young S."/>
            <person name="Zeng Q."/>
            <person name="Abouelleil A."/>
            <person name="Aftuck L."/>
            <person name="Bessette D."/>
            <person name="Brown A."/>
            <person name="FitzGerald M."/>
            <person name="Lui A."/>
            <person name="Macdonald J.P."/>
            <person name="Priest M."/>
            <person name="Orbach M.J."/>
            <person name="Galgiani J.N."/>
            <person name="Kirkland T.N."/>
            <person name="Cole G.T."/>
            <person name="Birren B.W."/>
            <person name="Henn M.R."/>
            <person name="Taylor J.W."/>
            <person name="Rounsley S.D."/>
        </authorList>
    </citation>
    <scope>NUCLEOTIDE SEQUENCE [LARGE SCALE GENOMIC DNA]</scope>
    <source>
        <strain evidence="4">RMSCC 757 / Silveira</strain>
    </source>
</reference>
<sequence>MWRCGSRRLDKPHLHLTAAVSGFHCIIGAQRASSLRAAAEKYEAHCGFGLQEELEIWYVNSASFPRRPDNCRCAPSQHSSHRTPHELPEMPTQLRAIRAISPFLERLYTDDPDLMLREVLKDSHVMITGTTLPDEETIVRLLERCKSITNIALSDNNAAAQTAQDNATSSLLDLENENGSSNKPAPKRTVQKNFRQRATIGISSMLNELLRDPKVFITPKILHEYTVIQSQLKKGDHFPEIFSLYANKPAPQVSGSTITYRAVNPKTPKNAIPQKLADMALEVAIEQKNLSLALAIVDTTFCTPAFRRAKVLQRASLPIAGLIGTPPAAYMAASYASTFQNTMNPTTSTWIAFSAILAYITFTSSVGLVAIATANDQMQRVVWIPGMPLRQRWLREEERAAMDRIAVAWGFKDPWMHGEEEGEEWDNLREFLGMRGMVLDKTDLMEGME</sequence>
<dbReference type="eggNOG" id="ENOG502RZ72">
    <property type="taxonomic scope" value="Eukaryota"/>
</dbReference>
<dbReference type="VEuPathDB" id="FungiDB:CPSG_01063"/>
<dbReference type="AlphaFoldDB" id="E9CUN6"/>
<gene>
    <name evidence="3" type="ORF">CPSG_01063</name>
</gene>
<dbReference type="EMBL" id="GL636486">
    <property type="protein sequence ID" value="EFW23164.1"/>
    <property type="molecule type" value="Genomic_DNA"/>
</dbReference>
<accession>E9CUN6</accession>
<dbReference type="VEuPathDB" id="FungiDB:D8B26_006678"/>
<evidence type="ECO:0000313" key="3">
    <source>
        <dbReference type="EMBL" id="EFW23164.1"/>
    </source>
</evidence>
<evidence type="ECO:0000313" key="4">
    <source>
        <dbReference type="Proteomes" id="UP000002497"/>
    </source>
</evidence>
<feature type="transmembrane region" description="Helical" evidence="2">
    <location>
        <begin position="317"/>
        <end position="338"/>
    </location>
</feature>
<organism evidence="4">
    <name type="scientific">Coccidioides posadasii (strain RMSCC 757 / Silveira)</name>
    <name type="common">Valley fever fungus</name>
    <dbReference type="NCBI Taxonomy" id="443226"/>
    <lineage>
        <taxon>Eukaryota</taxon>
        <taxon>Fungi</taxon>
        <taxon>Dikarya</taxon>
        <taxon>Ascomycota</taxon>
        <taxon>Pezizomycotina</taxon>
        <taxon>Eurotiomycetes</taxon>
        <taxon>Eurotiomycetidae</taxon>
        <taxon>Onygenales</taxon>
        <taxon>Onygenaceae</taxon>
        <taxon>Coccidioides</taxon>
    </lineage>
</organism>
<keyword evidence="2" id="KW-0472">Membrane</keyword>
<evidence type="ECO:0000256" key="1">
    <source>
        <dbReference type="SAM" id="MobiDB-lite"/>
    </source>
</evidence>
<name>E9CUN6_COCPS</name>
<dbReference type="Proteomes" id="UP000002497">
    <property type="component" value="Unassembled WGS sequence"/>
</dbReference>
<protein>
    <submittedName>
        <fullName evidence="3">Uncharacterized protein</fullName>
    </submittedName>
</protein>
<keyword evidence="2" id="KW-0812">Transmembrane</keyword>
<dbReference type="OrthoDB" id="5360701at2759"/>